<evidence type="ECO:0000256" key="2">
    <source>
        <dbReference type="SAM" id="Phobius"/>
    </source>
</evidence>
<feature type="transmembrane region" description="Helical" evidence="2">
    <location>
        <begin position="99"/>
        <end position="119"/>
    </location>
</feature>
<sequence length="366" mass="41671">MTHMVTSVLRSVFVISHRVGNKHIYGTYKHEQNYSRLLNTSPKTKEIVRQFPSNPVAKSGQIISLFSCDIRRTTSSLPNERVSSNTATGVQNGTSNVEWIIYTICIACCFILTGFGHLFRTCKKRTSIKQKFINEEDALELLESTPYMDHYNEVDKKPLTFVTTVNAPSHEPQTETINFVFHERQSNTTCTVHDEVGYLDLYFVMKEDLNHQEENRSSQNQSLSTSSFNSNFFGQDNTEYFKPYKPLQEYSQEDSQGCEVAVTVHQHIERSSRSEENASSNIYSNVYQLLQKDRQLNSQANGNQLSPVSNTVHDQTLQTAIPSTFRTGNLQDCTNKYAESEKTIDACGTIESNEDKSRSEEKSKTL</sequence>
<gene>
    <name evidence="3" type="ORF">MCOR_34867</name>
</gene>
<dbReference type="Proteomes" id="UP000507470">
    <property type="component" value="Unassembled WGS sequence"/>
</dbReference>
<evidence type="ECO:0000313" key="4">
    <source>
        <dbReference type="Proteomes" id="UP000507470"/>
    </source>
</evidence>
<evidence type="ECO:0000313" key="3">
    <source>
        <dbReference type="EMBL" id="CAC5400709.1"/>
    </source>
</evidence>
<feature type="compositionally biased region" description="Basic and acidic residues" evidence="1">
    <location>
        <begin position="353"/>
        <end position="366"/>
    </location>
</feature>
<evidence type="ECO:0000256" key="1">
    <source>
        <dbReference type="SAM" id="MobiDB-lite"/>
    </source>
</evidence>
<keyword evidence="2" id="KW-0812">Transmembrane</keyword>
<organism evidence="3 4">
    <name type="scientific">Mytilus coruscus</name>
    <name type="common">Sea mussel</name>
    <dbReference type="NCBI Taxonomy" id="42192"/>
    <lineage>
        <taxon>Eukaryota</taxon>
        <taxon>Metazoa</taxon>
        <taxon>Spiralia</taxon>
        <taxon>Lophotrochozoa</taxon>
        <taxon>Mollusca</taxon>
        <taxon>Bivalvia</taxon>
        <taxon>Autobranchia</taxon>
        <taxon>Pteriomorphia</taxon>
        <taxon>Mytilida</taxon>
        <taxon>Mytiloidea</taxon>
        <taxon>Mytilidae</taxon>
        <taxon>Mytilinae</taxon>
        <taxon>Mytilus</taxon>
    </lineage>
</organism>
<dbReference type="EMBL" id="CACVKT020006290">
    <property type="protein sequence ID" value="CAC5400709.1"/>
    <property type="molecule type" value="Genomic_DNA"/>
</dbReference>
<keyword evidence="4" id="KW-1185">Reference proteome</keyword>
<accession>A0A6J8CYT8</accession>
<keyword evidence="2" id="KW-0472">Membrane</keyword>
<feature type="region of interest" description="Disordered" evidence="1">
    <location>
        <begin position="344"/>
        <end position="366"/>
    </location>
</feature>
<dbReference type="AlphaFoldDB" id="A0A6J8CYT8"/>
<name>A0A6J8CYT8_MYTCO</name>
<protein>
    <submittedName>
        <fullName evidence="3">Uncharacterized protein</fullName>
    </submittedName>
</protein>
<proteinExistence type="predicted"/>
<keyword evidence="2" id="KW-1133">Transmembrane helix</keyword>
<reference evidence="3 4" key="1">
    <citation type="submission" date="2020-06" db="EMBL/GenBank/DDBJ databases">
        <authorList>
            <person name="Li R."/>
            <person name="Bekaert M."/>
        </authorList>
    </citation>
    <scope>NUCLEOTIDE SEQUENCE [LARGE SCALE GENOMIC DNA]</scope>
    <source>
        <strain evidence="4">wild</strain>
    </source>
</reference>